<evidence type="ECO:0000313" key="2">
    <source>
        <dbReference type="Proteomes" id="UP000250222"/>
    </source>
</evidence>
<dbReference type="EMBL" id="UETB01000001">
    <property type="protein sequence ID" value="SSA36650.1"/>
    <property type="molecule type" value="Genomic_DNA"/>
</dbReference>
<proteinExistence type="predicted"/>
<sequence length="93" mass="10629">MTAVCQVAKLRRMAAKTDLMDWVVEALEQLGGTAGVLEVSRQVWHNHEDQLRESGDLFYTWQYDLRWAATNLRKAGRLQPSSGRGVRANWTLI</sequence>
<gene>
    <name evidence="1" type="ORF">SAMN05216184_101312</name>
</gene>
<evidence type="ECO:0008006" key="3">
    <source>
        <dbReference type="Google" id="ProtNLM"/>
    </source>
</evidence>
<protein>
    <recommendedName>
        <fullName evidence="3">Restriction system protein Mrr-like N-terminal domain-containing protein</fullName>
    </recommendedName>
</protein>
<dbReference type="AlphaFoldDB" id="A0A2Y8ZWE5"/>
<reference evidence="1 2" key="1">
    <citation type="submission" date="2016-10" db="EMBL/GenBank/DDBJ databases">
        <authorList>
            <person name="Cai Z."/>
        </authorList>
    </citation>
    <scope>NUCLEOTIDE SEQUENCE [LARGE SCALE GENOMIC DNA]</scope>
    <source>
        <strain evidence="1 2">CGMCC 1.10826</strain>
    </source>
</reference>
<name>A0A2Y8ZWE5_9MICO</name>
<accession>A0A2Y8ZWE5</accession>
<dbReference type="Proteomes" id="UP000250222">
    <property type="component" value="Unassembled WGS sequence"/>
</dbReference>
<organism evidence="1 2">
    <name type="scientific">Georgenia satyanarayanai</name>
    <dbReference type="NCBI Taxonomy" id="860221"/>
    <lineage>
        <taxon>Bacteria</taxon>
        <taxon>Bacillati</taxon>
        <taxon>Actinomycetota</taxon>
        <taxon>Actinomycetes</taxon>
        <taxon>Micrococcales</taxon>
        <taxon>Bogoriellaceae</taxon>
        <taxon>Georgenia</taxon>
    </lineage>
</organism>
<evidence type="ECO:0000313" key="1">
    <source>
        <dbReference type="EMBL" id="SSA36650.1"/>
    </source>
</evidence>
<keyword evidence="2" id="KW-1185">Reference proteome</keyword>